<sequence>MRKNEIKLILAAVIMALFAGMGISCYSSLKKHAAGELGFVYRSPSVTREQMETWWQNAGEDERKYIKDMTLWKSPEEVNAVHTSLGRSAKAQLIRAAGNMNLIMPGKLCRGSLVSDGDNAGCVISRKLAQELNLDETGGSIQVSGKQYLVRGILDSRDAVCIIQGESGTLYNRVQVQFRNMPASGAERMLSGLLPGNADVKSEGDLFRGLGGLFLMAPLWVLFVMSAVRLHRFYRDSGWKNWVKEVCSICFPVAVIGGIGILVLISFHFSDDYIPGAWSDFSFFSRLALEKAEDVRVLMTQALDYRDRDMLVWTAGCMLAGSACSVIILKFPRCNSTGRRNCLNRFRRPPVGFCNNKLNHHP</sequence>
<evidence type="ECO:0000256" key="1">
    <source>
        <dbReference type="SAM" id="Phobius"/>
    </source>
</evidence>
<feature type="transmembrane region" description="Helical" evidence="1">
    <location>
        <begin position="310"/>
        <end position="331"/>
    </location>
</feature>
<proteinExistence type="predicted"/>
<organism evidence="2 3">
    <name type="scientific">Blautia producta</name>
    <dbReference type="NCBI Taxonomy" id="33035"/>
    <lineage>
        <taxon>Bacteria</taxon>
        <taxon>Bacillati</taxon>
        <taxon>Bacillota</taxon>
        <taxon>Clostridia</taxon>
        <taxon>Lachnospirales</taxon>
        <taxon>Lachnospiraceae</taxon>
        <taxon>Blautia</taxon>
    </lineage>
</organism>
<feature type="transmembrane region" description="Helical" evidence="1">
    <location>
        <begin position="249"/>
        <end position="269"/>
    </location>
</feature>
<dbReference type="Proteomes" id="UP000515789">
    <property type="component" value="Chromosome"/>
</dbReference>
<keyword evidence="1" id="KW-0812">Transmembrane</keyword>
<dbReference type="EMBL" id="CP039126">
    <property type="protein sequence ID" value="QMW80900.1"/>
    <property type="molecule type" value="Genomic_DNA"/>
</dbReference>
<reference evidence="2 3" key="1">
    <citation type="submission" date="2019-04" db="EMBL/GenBank/DDBJ databases">
        <authorList>
            <person name="Schori C."/>
            <person name="Ahrens C."/>
        </authorList>
    </citation>
    <scope>NUCLEOTIDE SEQUENCE [LARGE SCALE GENOMIC DNA]</scope>
    <source>
        <strain evidence="2 3">DSM 2950</strain>
    </source>
</reference>
<gene>
    <name evidence="2" type="ORF">E5259_26815</name>
</gene>
<keyword evidence="1" id="KW-0472">Membrane</keyword>
<name>A0A7G5N207_9FIRM</name>
<evidence type="ECO:0000313" key="3">
    <source>
        <dbReference type="Proteomes" id="UP000515789"/>
    </source>
</evidence>
<evidence type="ECO:0000313" key="2">
    <source>
        <dbReference type="EMBL" id="QMW80900.1"/>
    </source>
</evidence>
<evidence type="ECO:0008006" key="4">
    <source>
        <dbReference type="Google" id="ProtNLM"/>
    </source>
</evidence>
<dbReference type="PROSITE" id="PS51257">
    <property type="entry name" value="PROKAR_LIPOPROTEIN"/>
    <property type="match status" value="1"/>
</dbReference>
<protein>
    <recommendedName>
        <fullName evidence="4">MacB-like periplasmic core domain-containing protein</fullName>
    </recommendedName>
</protein>
<dbReference type="RefSeq" id="WP_018594683.1">
    <property type="nucleotide sequence ID" value="NZ_AP031416.1"/>
</dbReference>
<feature type="transmembrane region" description="Helical" evidence="1">
    <location>
        <begin position="206"/>
        <end position="228"/>
    </location>
</feature>
<dbReference type="AlphaFoldDB" id="A0A7G5N207"/>
<accession>A0A7G5N207</accession>
<keyword evidence="1" id="KW-1133">Transmembrane helix</keyword>
<dbReference type="GeneID" id="75053601"/>